<evidence type="ECO:0000256" key="2">
    <source>
        <dbReference type="SAM" id="SignalP"/>
    </source>
</evidence>
<keyword evidence="2" id="KW-0732">Signal</keyword>
<evidence type="ECO:0000313" key="3">
    <source>
        <dbReference type="EMBL" id="SJL00170.1"/>
    </source>
</evidence>
<dbReference type="Gene3D" id="3.90.280.10">
    <property type="entry name" value="PEBP-like"/>
    <property type="match status" value="1"/>
</dbReference>
<protein>
    <recommendedName>
        <fullName evidence="5">PEBP-like protein</fullName>
    </recommendedName>
</protein>
<feature type="region of interest" description="Disordered" evidence="1">
    <location>
        <begin position="227"/>
        <end position="255"/>
    </location>
</feature>
<dbReference type="InterPro" id="IPR035810">
    <property type="entry name" value="PEBP_euk"/>
</dbReference>
<gene>
    <name evidence="3" type="ORF">ARMOST_03482</name>
</gene>
<feature type="chain" id="PRO_5012267249" description="PEBP-like protein" evidence="2">
    <location>
        <begin position="19"/>
        <end position="283"/>
    </location>
</feature>
<dbReference type="PANTHER" id="PTHR11362">
    <property type="entry name" value="PHOSPHATIDYLETHANOLAMINE-BINDING PROTEIN"/>
    <property type="match status" value="1"/>
</dbReference>
<dbReference type="PANTHER" id="PTHR11362:SF140">
    <property type="entry name" value="PEBP-LIKE PROTEIN"/>
    <property type="match status" value="1"/>
</dbReference>
<dbReference type="Proteomes" id="UP000219338">
    <property type="component" value="Unassembled WGS sequence"/>
</dbReference>
<sequence length="283" mass="28084">MISLPVLLSLSLLPFVASQSSNDTSLQIAAIKAHFTQSEIVPDLLSSFDPSAILTVNFQGVGDITPGQALSQDQVGTAPTVTVTPANSTVALSGTFTLAMVDADVVGTKNAQVTRHWLVNGDTISNDAVSNSSATAITSYAGPAPADGSGAHRYVILLFQQPSTFTSPDGYTENIGVSTFDLSSYLSESGMGSLVAGTYMTVEQGTSSVSVSATSSVVTSTLSVASSTRASSSGPSSASRSAASGSASASASNTSGSNGALSNGVGMAVAGLGGLALALQALA</sequence>
<dbReference type="AlphaFoldDB" id="A0A284QUL2"/>
<dbReference type="STRING" id="47428.A0A284QUL2"/>
<dbReference type="OrthoDB" id="2506647at2759"/>
<proteinExistence type="predicted"/>
<accession>A0A284QUL2</accession>
<dbReference type="SUPFAM" id="SSF49777">
    <property type="entry name" value="PEBP-like"/>
    <property type="match status" value="1"/>
</dbReference>
<keyword evidence="4" id="KW-1185">Reference proteome</keyword>
<dbReference type="Pfam" id="PF01161">
    <property type="entry name" value="PBP"/>
    <property type="match status" value="1"/>
</dbReference>
<feature type="signal peptide" evidence="2">
    <location>
        <begin position="1"/>
        <end position="18"/>
    </location>
</feature>
<evidence type="ECO:0000256" key="1">
    <source>
        <dbReference type="SAM" id="MobiDB-lite"/>
    </source>
</evidence>
<dbReference type="EMBL" id="FUEG01000002">
    <property type="protein sequence ID" value="SJL00170.1"/>
    <property type="molecule type" value="Genomic_DNA"/>
</dbReference>
<evidence type="ECO:0000313" key="4">
    <source>
        <dbReference type="Proteomes" id="UP000219338"/>
    </source>
</evidence>
<evidence type="ECO:0008006" key="5">
    <source>
        <dbReference type="Google" id="ProtNLM"/>
    </source>
</evidence>
<organism evidence="3 4">
    <name type="scientific">Armillaria ostoyae</name>
    <name type="common">Armillaria root rot fungus</name>
    <dbReference type="NCBI Taxonomy" id="47428"/>
    <lineage>
        <taxon>Eukaryota</taxon>
        <taxon>Fungi</taxon>
        <taxon>Dikarya</taxon>
        <taxon>Basidiomycota</taxon>
        <taxon>Agaricomycotina</taxon>
        <taxon>Agaricomycetes</taxon>
        <taxon>Agaricomycetidae</taxon>
        <taxon>Agaricales</taxon>
        <taxon>Marasmiineae</taxon>
        <taxon>Physalacriaceae</taxon>
        <taxon>Armillaria</taxon>
    </lineage>
</organism>
<reference evidence="4" key="1">
    <citation type="journal article" date="2017" name="Nat. Ecol. Evol.">
        <title>Genome expansion and lineage-specific genetic innovations in the forest pathogenic fungi Armillaria.</title>
        <authorList>
            <person name="Sipos G."/>
            <person name="Prasanna A.N."/>
            <person name="Walter M.C."/>
            <person name="O'Connor E."/>
            <person name="Balint B."/>
            <person name="Krizsan K."/>
            <person name="Kiss B."/>
            <person name="Hess J."/>
            <person name="Varga T."/>
            <person name="Slot J."/>
            <person name="Riley R."/>
            <person name="Boka B."/>
            <person name="Rigling D."/>
            <person name="Barry K."/>
            <person name="Lee J."/>
            <person name="Mihaltcheva S."/>
            <person name="LaButti K."/>
            <person name="Lipzen A."/>
            <person name="Waldron R."/>
            <person name="Moloney N.M."/>
            <person name="Sperisen C."/>
            <person name="Kredics L."/>
            <person name="Vagvoelgyi C."/>
            <person name="Patrignani A."/>
            <person name="Fitzpatrick D."/>
            <person name="Nagy I."/>
            <person name="Doyle S."/>
            <person name="Anderson J.B."/>
            <person name="Grigoriev I.V."/>
            <person name="Gueldener U."/>
            <person name="Muensterkoetter M."/>
            <person name="Nagy L.G."/>
        </authorList>
    </citation>
    <scope>NUCLEOTIDE SEQUENCE [LARGE SCALE GENOMIC DNA]</scope>
    <source>
        <strain evidence="4">C18/9</strain>
    </source>
</reference>
<name>A0A284QUL2_ARMOS</name>
<dbReference type="OMA" id="PHRYMQL"/>
<dbReference type="InterPro" id="IPR008914">
    <property type="entry name" value="PEBP"/>
</dbReference>
<dbReference type="CDD" id="cd00866">
    <property type="entry name" value="PEBP_euk"/>
    <property type="match status" value="1"/>
</dbReference>
<dbReference type="InterPro" id="IPR036610">
    <property type="entry name" value="PEBP-like_sf"/>
</dbReference>